<dbReference type="AlphaFoldDB" id="K0T6D0"/>
<feature type="compositionally biased region" description="Low complexity" evidence="1">
    <location>
        <begin position="54"/>
        <end position="66"/>
    </location>
</feature>
<comment type="caution">
    <text evidence="2">The sequence shown here is derived from an EMBL/GenBank/DDBJ whole genome shotgun (WGS) entry which is preliminary data.</text>
</comment>
<evidence type="ECO:0000313" key="2">
    <source>
        <dbReference type="EMBL" id="EJK72634.1"/>
    </source>
</evidence>
<sequence length="124" mass="13359">MSGEVICIDSSDDEFEPSSKTTIANKNAGQFHTNKSNTTSDASDGSAHCRWQESTSKSTSDTSDGSAPCRWQESTSNSTLTDEDSSSVSSSDSILNMESIFDKRSAPSVRLDDGLSTLKPEKHR</sequence>
<evidence type="ECO:0000256" key="1">
    <source>
        <dbReference type="SAM" id="MobiDB-lite"/>
    </source>
</evidence>
<dbReference type="Proteomes" id="UP000266841">
    <property type="component" value="Unassembled WGS sequence"/>
</dbReference>
<name>K0T6D0_THAOC</name>
<gene>
    <name evidence="2" type="ORF">THAOC_05815</name>
</gene>
<evidence type="ECO:0000313" key="3">
    <source>
        <dbReference type="Proteomes" id="UP000266841"/>
    </source>
</evidence>
<accession>K0T6D0</accession>
<feature type="compositionally biased region" description="Basic and acidic residues" evidence="1">
    <location>
        <begin position="100"/>
        <end position="113"/>
    </location>
</feature>
<protein>
    <submittedName>
        <fullName evidence="2">Uncharacterized protein</fullName>
    </submittedName>
</protein>
<proteinExistence type="predicted"/>
<feature type="compositionally biased region" description="Polar residues" evidence="1">
    <location>
        <begin position="18"/>
        <end position="43"/>
    </location>
</feature>
<feature type="non-terminal residue" evidence="2">
    <location>
        <position position="124"/>
    </location>
</feature>
<organism evidence="2 3">
    <name type="scientific">Thalassiosira oceanica</name>
    <name type="common">Marine diatom</name>
    <dbReference type="NCBI Taxonomy" id="159749"/>
    <lineage>
        <taxon>Eukaryota</taxon>
        <taxon>Sar</taxon>
        <taxon>Stramenopiles</taxon>
        <taxon>Ochrophyta</taxon>
        <taxon>Bacillariophyta</taxon>
        <taxon>Coscinodiscophyceae</taxon>
        <taxon>Thalassiosirophycidae</taxon>
        <taxon>Thalassiosirales</taxon>
        <taxon>Thalassiosiraceae</taxon>
        <taxon>Thalassiosira</taxon>
    </lineage>
</organism>
<feature type="region of interest" description="Disordered" evidence="1">
    <location>
        <begin position="1"/>
        <end position="124"/>
    </location>
</feature>
<reference evidence="2 3" key="1">
    <citation type="journal article" date="2012" name="Genome Biol.">
        <title>Genome and low-iron response of an oceanic diatom adapted to chronic iron limitation.</title>
        <authorList>
            <person name="Lommer M."/>
            <person name="Specht M."/>
            <person name="Roy A.S."/>
            <person name="Kraemer L."/>
            <person name="Andreson R."/>
            <person name="Gutowska M.A."/>
            <person name="Wolf J."/>
            <person name="Bergner S.V."/>
            <person name="Schilhabel M.B."/>
            <person name="Klostermeier U.C."/>
            <person name="Beiko R.G."/>
            <person name="Rosenstiel P."/>
            <person name="Hippler M."/>
            <person name="Laroche J."/>
        </authorList>
    </citation>
    <scope>NUCLEOTIDE SEQUENCE [LARGE SCALE GENOMIC DNA]</scope>
    <source>
        <strain evidence="2 3">CCMP1005</strain>
    </source>
</reference>
<keyword evidence="3" id="KW-1185">Reference proteome</keyword>
<dbReference type="EMBL" id="AGNL01005555">
    <property type="protein sequence ID" value="EJK72634.1"/>
    <property type="molecule type" value="Genomic_DNA"/>
</dbReference>